<dbReference type="EMBL" id="JSYK01000003">
    <property type="protein sequence ID" value="KIA83276.1"/>
    <property type="molecule type" value="Genomic_DNA"/>
</dbReference>
<protein>
    <submittedName>
        <fullName evidence="1">Uncharacterized protein</fullName>
    </submittedName>
</protein>
<evidence type="ECO:0000313" key="1">
    <source>
        <dbReference type="EMBL" id="KIA83276.1"/>
    </source>
</evidence>
<sequence length="70" mass="8391">MIKKLRLFLKLKNLSFYADIFKKDGFATRAEWSSFAERSGAKKRERSADKVARKILYYNFTLYWSTCRIL</sequence>
<keyword evidence="2" id="KW-1185">Reference proteome</keyword>
<gene>
    <name evidence="1" type="ORF">OA84_06965</name>
</gene>
<accession>A0ABR4ZRA2</accession>
<dbReference type="Proteomes" id="UP000031275">
    <property type="component" value="Unassembled WGS sequence"/>
</dbReference>
<comment type="caution">
    <text evidence="1">The sequence shown here is derived from an EMBL/GenBank/DDBJ whole genome shotgun (WGS) entry which is preliminary data.</text>
</comment>
<proteinExistence type="predicted"/>
<name>A0ABR4ZRA2_9FLAO</name>
<organism evidence="1 2">
    <name type="scientific">Kaistella solincola</name>
    <dbReference type="NCBI Taxonomy" id="510955"/>
    <lineage>
        <taxon>Bacteria</taxon>
        <taxon>Pseudomonadati</taxon>
        <taxon>Bacteroidota</taxon>
        <taxon>Flavobacteriia</taxon>
        <taxon>Flavobacteriales</taxon>
        <taxon>Weeksellaceae</taxon>
        <taxon>Chryseobacterium group</taxon>
        <taxon>Kaistella</taxon>
    </lineage>
</organism>
<reference evidence="1 2" key="1">
    <citation type="submission" date="2014-10" db="EMBL/GenBank/DDBJ databases">
        <title>Kaistella solincola genome.</title>
        <authorList>
            <person name="Newman J.D."/>
        </authorList>
    </citation>
    <scope>NUCLEOTIDE SEQUENCE [LARGE SCALE GENOMIC DNA]</scope>
    <source>
        <strain evidence="1 2">DSM 22468</strain>
    </source>
</reference>
<evidence type="ECO:0000313" key="2">
    <source>
        <dbReference type="Proteomes" id="UP000031275"/>
    </source>
</evidence>